<sequence length="117" mass="12431">MVYGAKGPHASVMKQLRKLLESGPKGLVIDKGPTSGGSCQISQIGASVAMMAKKKEGARYQSQTDRETRNNGNASSSETRSENGDDTEDETAPATLSSLRRVVSEVVAAGMRDNCRK</sequence>
<feature type="region of interest" description="Disordered" evidence="1">
    <location>
        <begin position="54"/>
        <end position="101"/>
    </location>
</feature>
<dbReference type="EMBL" id="CADEAL010004117">
    <property type="protein sequence ID" value="CAB1452148.1"/>
    <property type="molecule type" value="Genomic_DNA"/>
</dbReference>
<dbReference type="AlphaFoldDB" id="A0A9N7VJL1"/>
<gene>
    <name evidence="2" type="ORF">PLEPLA_LOCUS39887</name>
</gene>
<comment type="caution">
    <text evidence="2">The sequence shown here is derived from an EMBL/GenBank/DDBJ whole genome shotgun (WGS) entry which is preliminary data.</text>
</comment>
<accession>A0A9N7VJL1</accession>
<evidence type="ECO:0000313" key="2">
    <source>
        <dbReference type="EMBL" id="CAB1452148.1"/>
    </source>
</evidence>
<evidence type="ECO:0000313" key="3">
    <source>
        <dbReference type="Proteomes" id="UP001153269"/>
    </source>
</evidence>
<evidence type="ECO:0000256" key="1">
    <source>
        <dbReference type="SAM" id="MobiDB-lite"/>
    </source>
</evidence>
<reference evidence="2" key="1">
    <citation type="submission" date="2020-03" db="EMBL/GenBank/DDBJ databases">
        <authorList>
            <person name="Weist P."/>
        </authorList>
    </citation>
    <scope>NUCLEOTIDE SEQUENCE</scope>
</reference>
<organism evidence="2 3">
    <name type="scientific">Pleuronectes platessa</name>
    <name type="common">European plaice</name>
    <dbReference type="NCBI Taxonomy" id="8262"/>
    <lineage>
        <taxon>Eukaryota</taxon>
        <taxon>Metazoa</taxon>
        <taxon>Chordata</taxon>
        <taxon>Craniata</taxon>
        <taxon>Vertebrata</taxon>
        <taxon>Euteleostomi</taxon>
        <taxon>Actinopterygii</taxon>
        <taxon>Neopterygii</taxon>
        <taxon>Teleostei</taxon>
        <taxon>Neoteleostei</taxon>
        <taxon>Acanthomorphata</taxon>
        <taxon>Carangaria</taxon>
        <taxon>Pleuronectiformes</taxon>
        <taxon>Pleuronectoidei</taxon>
        <taxon>Pleuronectidae</taxon>
        <taxon>Pleuronectes</taxon>
    </lineage>
</organism>
<name>A0A9N7VJL1_PLEPL</name>
<dbReference type="Proteomes" id="UP001153269">
    <property type="component" value="Unassembled WGS sequence"/>
</dbReference>
<keyword evidence="3" id="KW-1185">Reference proteome</keyword>
<proteinExistence type="predicted"/>
<feature type="compositionally biased region" description="Basic and acidic residues" evidence="1">
    <location>
        <begin position="54"/>
        <end position="69"/>
    </location>
</feature>
<protein>
    <submittedName>
        <fullName evidence="2">Uncharacterized protein</fullName>
    </submittedName>
</protein>